<dbReference type="InterPro" id="IPR021215">
    <property type="entry name" value="DUF2752"/>
</dbReference>
<evidence type="ECO:0000256" key="1">
    <source>
        <dbReference type="SAM" id="Phobius"/>
    </source>
</evidence>
<name>A0A0F9NKQ6_9ZZZZ</name>
<feature type="transmembrane region" description="Helical" evidence="1">
    <location>
        <begin position="78"/>
        <end position="96"/>
    </location>
</feature>
<evidence type="ECO:0000313" key="2">
    <source>
        <dbReference type="EMBL" id="KKM81887.1"/>
    </source>
</evidence>
<dbReference type="AlphaFoldDB" id="A0A0F9NKQ6"/>
<keyword evidence="1" id="KW-1133">Transmembrane helix</keyword>
<keyword evidence="1" id="KW-0812">Transmembrane</keyword>
<accession>A0A0F9NKQ6</accession>
<comment type="caution">
    <text evidence="2">The sequence shown here is derived from an EMBL/GenBank/DDBJ whole genome shotgun (WGS) entry which is preliminary data.</text>
</comment>
<reference evidence="2" key="1">
    <citation type="journal article" date="2015" name="Nature">
        <title>Complex archaea that bridge the gap between prokaryotes and eukaryotes.</title>
        <authorList>
            <person name="Spang A."/>
            <person name="Saw J.H."/>
            <person name="Jorgensen S.L."/>
            <person name="Zaremba-Niedzwiedzka K."/>
            <person name="Martijn J."/>
            <person name="Lind A.E."/>
            <person name="van Eijk R."/>
            <person name="Schleper C."/>
            <person name="Guy L."/>
            <person name="Ettema T.J."/>
        </authorList>
    </citation>
    <scope>NUCLEOTIDE SEQUENCE</scope>
</reference>
<dbReference type="EMBL" id="LAZR01007947">
    <property type="protein sequence ID" value="KKM81887.1"/>
    <property type="molecule type" value="Genomic_DNA"/>
</dbReference>
<proteinExistence type="predicted"/>
<evidence type="ECO:0008006" key="3">
    <source>
        <dbReference type="Google" id="ProtNLM"/>
    </source>
</evidence>
<protein>
    <recommendedName>
        <fullName evidence="3">DUF2752 domain-containing protein</fullName>
    </recommendedName>
</protein>
<feature type="transmembrane region" description="Helical" evidence="1">
    <location>
        <begin position="44"/>
        <end position="66"/>
    </location>
</feature>
<gene>
    <name evidence="2" type="ORF">LCGC14_1325260</name>
</gene>
<keyword evidence="1" id="KW-0472">Membrane</keyword>
<organism evidence="2">
    <name type="scientific">marine sediment metagenome</name>
    <dbReference type="NCBI Taxonomy" id="412755"/>
    <lineage>
        <taxon>unclassified sequences</taxon>
        <taxon>metagenomes</taxon>
        <taxon>ecological metagenomes</taxon>
    </lineage>
</organism>
<sequence>MQLASFLWIFEGFMLPCLTKKYLGIDCPGCGLQRSVAFLLQGDFLAAFKMYPAIYALLPLLGFVLLNNFVRIRHNTKIIIFLAITSVALILGNYILKFI</sequence>
<dbReference type="Pfam" id="PF10825">
    <property type="entry name" value="DUF2752"/>
    <property type="match status" value="1"/>
</dbReference>